<evidence type="ECO:0000256" key="6">
    <source>
        <dbReference type="ARBA" id="ARBA00022840"/>
    </source>
</evidence>
<dbReference type="InterPro" id="IPR011009">
    <property type="entry name" value="Kinase-like_dom_sf"/>
</dbReference>
<comment type="catalytic activity">
    <reaction evidence="7">
        <text>L-threonyl-[protein] + ATP = O-phospho-L-threonyl-[protein] + ADP + H(+)</text>
        <dbReference type="Rhea" id="RHEA:46608"/>
        <dbReference type="Rhea" id="RHEA-COMP:11060"/>
        <dbReference type="Rhea" id="RHEA-COMP:11605"/>
        <dbReference type="ChEBI" id="CHEBI:15378"/>
        <dbReference type="ChEBI" id="CHEBI:30013"/>
        <dbReference type="ChEBI" id="CHEBI:30616"/>
        <dbReference type="ChEBI" id="CHEBI:61977"/>
        <dbReference type="ChEBI" id="CHEBI:456216"/>
        <dbReference type="EC" id="2.7.11.1"/>
    </reaction>
</comment>
<evidence type="ECO:0000256" key="9">
    <source>
        <dbReference type="SAM" id="MobiDB-lite"/>
    </source>
</evidence>
<dbReference type="InterPro" id="IPR031636">
    <property type="entry name" value="PknG_TPR"/>
</dbReference>
<dbReference type="PANTHER" id="PTHR24363:SF0">
    <property type="entry name" value="SERINE_THREONINE KINASE LIKE DOMAIN CONTAINING 1"/>
    <property type="match status" value="1"/>
</dbReference>
<feature type="region of interest" description="Disordered" evidence="9">
    <location>
        <begin position="28"/>
        <end position="52"/>
    </location>
</feature>
<feature type="compositionally biased region" description="Polar residues" evidence="9">
    <location>
        <begin position="102"/>
        <end position="111"/>
    </location>
</feature>
<dbReference type="Gene3D" id="1.10.510.10">
    <property type="entry name" value="Transferase(Phosphotransferase) domain 1"/>
    <property type="match status" value="1"/>
</dbReference>
<sequence>MKCTQPGCTGSIVDGYCDVCGSPGASAGTSTPTPAAPASARTSAGSSVGAPPGQRAGACRQLGCTGTVVDGYCDVCGTPGDAVPAAPTRSAAANEDVAGPVSTMTRGSSRLGSAAIGSQRAGSGGTTATKRVSSGSQRLRSARLGAGLTRVPPAPSIDAAKAIMTNPVVPENKRVCPSCGSPVGRGRDGQPGRAEGFCPKCGSQFSFTPKLQPGDLVANQYEVAGCLAHGGLGWIYLAKDKNVSDRWVVLKGLLNTGDADALAVAIIEKQFLAQVEHPLIVEIYNFVTHDGAGYIVMEYVGGVSLKDILKNRMREAGGSYNPLPVDQSLAYILEVLPAFQYLHDLGLVYCDFKPDNLIQIGDAVKLIDLGGVRRLEDDDSAIYGTVGYQAPEVPQVGTSVASDIYTIGRTLLVLMAEFRGYQTTYVDRLPPVEDVPVFVAHDSLYRLVAKMCAPDPADRFASVDELRVQLLGVLREVVAEKQAGTALTSAASVLFEAPAVVSDALAWDQLPALRTDTTDGQFSWLSNITADDPQERLAELKHAPTVTPEIQLARARAALQAGWDKTVHEVVNQMLTLDPWEWRAVWMSGLLALQRKDVRAAQSAFNAVYGQVPGELAPKLALALSCELGGEPDLAERLYRICASTDANYVAPAAFGLARVRSGRRDVAGAVQALDLVPSTSRNYPESQRQKAELLYAAADGLPMLAQAMDSIARVRMDPVDKAELTAKIMERALATVEATGPNRRLTIGGVPADEPELRDGLEATYRTLASAADDDRERYALVDKANEVRRWTLT</sequence>
<dbReference type="PANTHER" id="PTHR24363">
    <property type="entry name" value="SERINE/THREONINE PROTEIN KINASE"/>
    <property type="match status" value="1"/>
</dbReference>
<evidence type="ECO:0000256" key="1">
    <source>
        <dbReference type="ARBA" id="ARBA00012513"/>
    </source>
</evidence>
<gene>
    <name evidence="11" type="ORF">GCM10022204_10390</name>
</gene>
<protein>
    <recommendedName>
        <fullName evidence="1">non-specific serine/threonine protein kinase</fullName>
        <ecNumber evidence="1">2.7.11.1</ecNumber>
    </recommendedName>
</protein>
<evidence type="ECO:0000256" key="5">
    <source>
        <dbReference type="ARBA" id="ARBA00022777"/>
    </source>
</evidence>
<evidence type="ECO:0000256" key="4">
    <source>
        <dbReference type="ARBA" id="ARBA00022741"/>
    </source>
</evidence>
<dbReference type="EC" id="2.7.11.1" evidence="1"/>
<dbReference type="Gene3D" id="3.30.200.20">
    <property type="entry name" value="Phosphorylase Kinase, domain 1"/>
    <property type="match status" value="1"/>
</dbReference>
<evidence type="ECO:0000256" key="2">
    <source>
        <dbReference type="ARBA" id="ARBA00022527"/>
    </source>
</evidence>
<name>A0ABP7CXW7_9ACTN</name>
<dbReference type="InterPro" id="IPR031634">
    <property type="entry name" value="PknG_rubred"/>
</dbReference>
<dbReference type="EMBL" id="BAAAYX010000002">
    <property type="protein sequence ID" value="GAA3696299.1"/>
    <property type="molecule type" value="Genomic_DNA"/>
</dbReference>
<keyword evidence="3" id="KW-0808">Transferase</keyword>
<keyword evidence="12" id="KW-1185">Reference proteome</keyword>
<proteinExistence type="predicted"/>
<dbReference type="Pfam" id="PF16918">
    <property type="entry name" value="PknG_TPR"/>
    <property type="match status" value="1"/>
</dbReference>
<dbReference type="RefSeq" id="WP_344811200.1">
    <property type="nucleotide sequence ID" value="NZ_BAAAYX010000002.1"/>
</dbReference>
<organism evidence="11 12">
    <name type="scientific">Microlunatus aurantiacus</name>
    <dbReference type="NCBI Taxonomy" id="446786"/>
    <lineage>
        <taxon>Bacteria</taxon>
        <taxon>Bacillati</taxon>
        <taxon>Actinomycetota</taxon>
        <taxon>Actinomycetes</taxon>
        <taxon>Propionibacteriales</taxon>
        <taxon>Propionibacteriaceae</taxon>
        <taxon>Microlunatus</taxon>
    </lineage>
</organism>
<evidence type="ECO:0000313" key="11">
    <source>
        <dbReference type="EMBL" id="GAA3696299.1"/>
    </source>
</evidence>
<feature type="compositionally biased region" description="Polar residues" evidence="9">
    <location>
        <begin position="126"/>
        <end position="139"/>
    </location>
</feature>
<feature type="compositionally biased region" description="Low complexity" evidence="9">
    <location>
        <begin position="28"/>
        <end position="47"/>
    </location>
</feature>
<dbReference type="Proteomes" id="UP001500051">
    <property type="component" value="Unassembled WGS sequence"/>
</dbReference>
<comment type="caution">
    <text evidence="11">The sequence shown here is derived from an EMBL/GenBank/DDBJ whole genome shotgun (WGS) entry which is preliminary data.</text>
</comment>
<dbReference type="Pfam" id="PF00069">
    <property type="entry name" value="Pkinase"/>
    <property type="match status" value="1"/>
</dbReference>
<dbReference type="InterPro" id="IPR000719">
    <property type="entry name" value="Prot_kinase_dom"/>
</dbReference>
<dbReference type="SUPFAM" id="SSF48452">
    <property type="entry name" value="TPR-like"/>
    <property type="match status" value="1"/>
</dbReference>
<evidence type="ECO:0000256" key="8">
    <source>
        <dbReference type="ARBA" id="ARBA00048679"/>
    </source>
</evidence>
<feature type="region of interest" description="Disordered" evidence="9">
    <location>
        <begin position="86"/>
        <end position="150"/>
    </location>
</feature>
<comment type="catalytic activity">
    <reaction evidence="8">
        <text>L-seryl-[protein] + ATP = O-phospho-L-seryl-[protein] + ADP + H(+)</text>
        <dbReference type="Rhea" id="RHEA:17989"/>
        <dbReference type="Rhea" id="RHEA-COMP:9863"/>
        <dbReference type="Rhea" id="RHEA-COMP:11604"/>
        <dbReference type="ChEBI" id="CHEBI:15378"/>
        <dbReference type="ChEBI" id="CHEBI:29999"/>
        <dbReference type="ChEBI" id="CHEBI:30616"/>
        <dbReference type="ChEBI" id="CHEBI:83421"/>
        <dbReference type="ChEBI" id="CHEBI:456216"/>
        <dbReference type="EC" id="2.7.11.1"/>
    </reaction>
</comment>
<evidence type="ECO:0000256" key="3">
    <source>
        <dbReference type="ARBA" id="ARBA00022679"/>
    </source>
</evidence>
<keyword evidence="6" id="KW-0067">ATP-binding</keyword>
<dbReference type="Gene3D" id="1.25.40.10">
    <property type="entry name" value="Tetratricopeptide repeat domain"/>
    <property type="match status" value="1"/>
</dbReference>
<evidence type="ECO:0000313" key="12">
    <source>
        <dbReference type="Proteomes" id="UP001500051"/>
    </source>
</evidence>
<feature type="domain" description="Protein kinase" evidence="10">
    <location>
        <begin position="221"/>
        <end position="471"/>
    </location>
</feature>
<evidence type="ECO:0000256" key="7">
    <source>
        <dbReference type="ARBA" id="ARBA00047899"/>
    </source>
</evidence>
<keyword evidence="4" id="KW-0547">Nucleotide-binding</keyword>
<dbReference type="GO" id="GO:0016301">
    <property type="term" value="F:kinase activity"/>
    <property type="evidence" value="ECO:0007669"/>
    <property type="project" value="UniProtKB-KW"/>
</dbReference>
<accession>A0ABP7CXW7</accession>
<dbReference type="PROSITE" id="PS50011">
    <property type="entry name" value="PROTEIN_KINASE_DOM"/>
    <property type="match status" value="1"/>
</dbReference>
<dbReference type="SUPFAM" id="SSF56112">
    <property type="entry name" value="Protein kinase-like (PK-like)"/>
    <property type="match status" value="1"/>
</dbReference>
<dbReference type="InterPro" id="IPR011990">
    <property type="entry name" value="TPR-like_helical_dom_sf"/>
</dbReference>
<keyword evidence="2" id="KW-0723">Serine/threonine-protein kinase</keyword>
<evidence type="ECO:0000259" key="10">
    <source>
        <dbReference type="PROSITE" id="PS50011"/>
    </source>
</evidence>
<dbReference type="CDD" id="cd14014">
    <property type="entry name" value="STKc_PknB_like"/>
    <property type="match status" value="1"/>
</dbReference>
<keyword evidence="5 11" id="KW-0418">Kinase</keyword>
<reference evidence="12" key="1">
    <citation type="journal article" date="2019" name="Int. J. Syst. Evol. Microbiol.">
        <title>The Global Catalogue of Microorganisms (GCM) 10K type strain sequencing project: providing services to taxonomists for standard genome sequencing and annotation.</title>
        <authorList>
            <consortium name="The Broad Institute Genomics Platform"/>
            <consortium name="The Broad Institute Genome Sequencing Center for Infectious Disease"/>
            <person name="Wu L."/>
            <person name="Ma J."/>
        </authorList>
    </citation>
    <scope>NUCLEOTIDE SEQUENCE [LARGE SCALE GENOMIC DNA]</scope>
    <source>
        <strain evidence="12">JCM 16548</strain>
    </source>
</reference>
<dbReference type="Pfam" id="PF16919">
    <property type="entry name" value="PknG_rubred"/>
    <property type="match status" value="1"/>
</dbReference>